<feature type="region of interest" description="Disordered" evidence="1">
    <location>
        <begin position="219"/>
        <end position="242"/>
    </location>
</feature>
<name>F9WQB1_TRYVY</name>
<dbReference type="VEuPathDB" id="TriTrypDB:TvY486_0024500"/>
<protein>
    <submittedName>
        <fullName evidence="2">Uncharacterized protein</fullName>
    </submittedName>
</protein>
<sequence length="1659" mass="184316">MTRFLQTINFTAVPAQPVMFMSPECEDMKNSRAEVETEATGCGPPHLPLIIKIALIFVAANGEEKQVWTSAPEKNRLASGCRVGSPGIDPVSPQGGSLILRCIVKTAPQKFMRLSAGGYRPSAEAVWEVLQGLLKELKTAHRGSRSDESPTFSITQTHQLTPGEVRKAVLPTAELPATLRSSIDALLCKLVTLAAQYSLERSLESSAYDALQGIVSGTGFGMGDSPSPSRGDEATDTEKGRSATCTELRGLAQESDCVTERAAVTPGLQELLEYLVAPALLGSSYFQLDTFSVGFASELQRFCNANGTEALVDVLTIHLAQDRVCIVPAAHSCYLFVPNRKHFGSWWLMLHVTTLGDSGAHQIAFLCDKGRDPSVCIYLCQRLKNLIVAKVKRVSQLYLLKQLRGTQHADDELIPRVWGDQFTIEPRTSRDEKGGTAPCSLPEFCCRGSTVLSIPLYYKLQHQCKKILSRISSSSSKLELFSVYNRPQCFVVADDVQRDTFHYIRLIFVKDTAQPPKTTEPSPILSPMDRCPVLLVQLFSATEAAFLERPLCKLKSFCYLLAMQELQGHLNYVRHEFVSTVDLLCLHYTRLDSITVDLPNGDEVSLDTENAQFALLLLVLRLKEKKFKYFKLQEASGPVASNFVEYYGLQRGSTRVTEESSDNGRAMVRELAAMRFVKTVERPADVIVSCTLRVGSGGRLLIDRFLTKVPEQRLSVGRCEDGPLNQIDESIQDAVAHWRFFALSSRFARLSLEQVGPAAEEMVRCCAALPSTDGSMLRVKNFTLDSASPTRLPSLIERLVGIFEPFSPICVECGPDRPPMHISGFPWHWAERLQGDPLVGLITVYLLCGYQVVRASADSEEMLVEPTRSMHVTHPDLPVSVTTVLLQSPLLREHSAGTKLATEPRILLRISLANGITAILFNHLDSDNALRLMGHFVAEAELESDMMHDIMLQRMGFLVPSYLTEAAVARVCHADDFVTTHEQPLKVHPAYCCERIRGERLLPRSLGDVEPLVSVLEGLLNRGLLFEETVRFSDVVMALYNECPGLSLEECRAEAQCLLHDDVSRGKYTDATVRLPSASGLASELFVACTFRRHMKMAYMLLASQCYHREITDALECCSSLWSMSSHDDSVTLAKAAVLLQSRGRQIFGCRVPDFTLRPRTQWRPSDDILPPSLPRGEQLQSEFCPAIDAALRSYVQHFSRVFPLARIIDLDASSREVSSDTSLLKRLTCRYGKVVDPDGREATFAPHMYYALVPVSGATRLMELPDVGGFAAALPHSLFRDGLFIVEIGFQVVYFALDVFLVSGTALTNNASTQIVTRFKHMLKFSNVLYDVAAARLLHSIQMYSTHLPGQWQVSNAIANLLKHYPKPPSESLNIVVVFDMEKTFVQKMRRVLSRKRSDSTSTSDTHSIQVLPAQGEVLLREFTGEKYQYGGLVAWPSSKFFVLLSTARDAAVCQRMPNDDLCGLAKHANFLLTRLLADSMLLQYVDLAWVQFCRFEGGKFNDVEGENEDILHCLRALQSRSIKVSLHSLLGPLIQSETNWKDLLLEHYRSLSAFCSPYYVLHLLTDKAIATSSESAVGDGGGSLVLTVGGCEEGAEYLVTLEFSSDSRRFVLTKGTLHRKRNERMTGASAFSIRERELVECVTKMLSSLLWRSACFV</sequence>
<reference evidence="2 3" key="1">
    <citation type="journal article" date="2012" name="Proc. Natl. Acad. Sci. U.S.A.">
        <title>Antigenic diversity is generated by distinct evolutionary mechanisms in African trypanosome species.</title>
        <authorList>
            <person name="Jackson A.P."/>
            <person name="Berry A."/>
            <person name="Aslett M."/>
            <person name="Allison H.C."/>
            <person name="Burton P."/>
            <person name="Vavrova-Anderson J."/>
            <person name="Brown R."/>
            <person name="Browne H."/>
            <person name="Corton N."/>
            <person name="Hauser H."/>
            <person name="Gamble J."/>
            <person name="Gilderthorp R."/>
            <person name="Marcello L."/>
            <person name="McQuillan J."/>
            <person name="Otto T.D."/>
            <person name="Quail M.A."/>
            <person name="Sanders M.J."/>
            <person name="van Tonder A."/>
            <person name="Ginger M.L."/>
            <person name="Field M.C."/>
            <person name="Barry J.D."/>
            <person name="Hertz-Fowler C."/>
            <person name="Berriman M."/>
        </authorList>
    </citation>
    <scope>NUCLEOTIDE SEQUENCE</scope>
    <source>
        <strain evidence="2 3">Y486</strain>
    </source>
</reference>
<organism evidence="2 3">
    <name type="scientific">Trypanosoma vivax (strain Y486)</name>
    <dbReference type="NCBI Taxonomy" id="1055687"/>
    <lineage>
        <taxon>Eukaryota</taxon>
        <taxon>Discoba</taxon>
        <taxon>Euglenozoa</taxon>
        <taxon>Kinetoplastea</taxon>
        <taxon>Metakinetoplastina</taxon>
        <taxon>Trypanosomatida</taxon>
        <taxon>Trypanosomatidae</taxon>
        <taxon>Trypanosoma</taxon>
        <taxon>Duttonella</taxon>
    </lineage>
</organism>
<dbReference type="Proteomes" id="UP000009027">
    <property type="component" value="Unassembled WGS sequence"/>
</dbReference>
<accession>F9WQB1</accession>
<dbReference type="EMBL" id="CAEX01004025">
    <property type="protein sequence ID" value="CCD19738.1"/>
    <property type="molecule type" value="Genomic_DNA"/>
</dbReference>
<evidence type="ECO:0000313" key="3">
    <source>
        <dbReference type="Proteomes" id="UP000009027"/>
    </source>
</evidence>
<keyword evidence="3" id="KW-1185">Reference proteome</keyword>
<evidence type="ECO:0000256" key="1">
    <source>
        <dbReference type="SAM" id="MobiDB-lite"/>
    </source>
</evidence>
<proteinExistence type="predicted"/>
<feature type="compositionally biased region" description="Basic and acidic residues" evidence="1">
    <location>
        <begin position="230"/>
        <end position="241"/>
    </location>
</feature>
<gene>
    <name evidence="2" type="ORF">TvY486_0024500</name>
</gene>
<evidence type="ECO:0000313" key="2">
    <source>
        <dbReference type="EMBL" id="CCD19738.1"/>
    </source>
</evidence>